<keyword evidence="2" id="KW-1185">Reference proteome</keyword>
<name>A0ABV0H6N6_9NEIS</name>
<organism evidence="1 2">
    <name type="scientific">Chromobacterium piscinae</name>
    <dbReference type="NCBI Taxonomy" id="686831"/>
    <lineage>
        <taxon>Bacteria</taxon>
        <taxon>Pseudomonadati</taxon>
        <taxon>Pseudomonadota</taxon>
        <taxon>Betaproteobacteria</taxon>
        <taxon>Neisseriales</taxon>
        <taxon>Chromobacteriaceae</taxon>
        <taxon>Chromobacterium</taxon>
    </lineage>
</organism>
<accession>A0ABV0H6N6</accession>
<evidence type="ECO:0000313" key="2">
    <source>
        <dbReference type="Proteomes" id="UP001438292"/>
    </source>
</evidence>
<comment type="caution">
    <text evidence="1">The sequence shown here is derived from an EMBL/GenBank/DDBJ whole genome shotgun (WGS) entry which is preliminary data.</text>
</comment>
<reference evidence="1 2" key="1">
    <citation type="submission" date="2024-05" db="EMBL/GenBank/DDBJ databases">
        <authorList>
            <person name="De Oliveira J.P."/>
            <person name="Noriler S.A."/>
            <person name="De Oliveira A.G."/>
            <person name="Sipoli D.S."/>
        </authorList>
    </citation>
    <scope>NUCLEOTIDE SEQUENCE [LARGE SCALE GENOMIC DNA]</scope>
    <source>
        <strain evidence="1 2">LABIM186</strain>
    </source>
</reference>
<dbReference type="EMBL" id="JBDQQU010000011">
    <property type="protein sequence ID" value="MEO3955326.1"/>
    <property type="molecule type" value="Genomic_DNA"/>
</dbReference>
<evidence type="ECO:0000313" key="1">
    <source>
        <dbReference type="EMBL" id="MEO3955326.1"/>
    </source>
</evidence>
<dbReference type="Proteomes" id="UP001438292">
    <property type="component" value="Unassembled WGS sequence"/>
</dbReference>
<protein>
    <submittedName>
        <fullName evidence="1">Uncharacterized protein</fullName>
    </submittedName>
</protein>
<dbReference type="RefSeq" id="WP_346195235.1">
    <property type="nucleotide sequence ID" value="NZ_JBDJHV010000021.1"/>
</dbReference>
<sequence>MNDFLKESAIGLDQIQNMDQLWQAVIKCRLHDNPPIPISDVLAMEQIYDQLSPSLTVQDMANVFAGVYIDSYWQDDGQHPEVMAHHLTEALGIRYDTSLPYARSAMKQWRGILCRKNKYDAGSVPQAVYTDSLDIVCNQDVPLTAEQLISQWESEFYKTPKVGKNYIYTRCQNRAFNGKISNISVQMFYVDGGFNQPPSSWVQCRTVNGGKRQGEVLNERGGLALLNMGDKGASEGFILDLRTPQHVCIVSTASYPFFSKNNPLTYTTGNWNSAQWIQYNGAMAWRNVDPQLKSGDESLVFHNQDATPEQFSFVLKCRRVPPGSKLRMYSEDPAAAFDSGLVSVVNNFQELHVSTIAPPHYAGHLKLHLEGPDGKLLPSDAAVDISLLWCVPHSHPQYLQAVTLLGAAHAVPALQSVHMPLGHFTLLGAGE</sequence>
<proteinExistence type="predicted"/>
<gene>
    <name evidence="1" type="ORF">ABH309_12705</name>
</gene>